<reference evidence="4" key="1">
    <citation type="journal article" date="2019" name="Int. J. Syst. Evol. Microbiol.">
        <title>The Global Catalogue of Microorganisms (GCM) 10K type strain sequencing project: providing services to taxonomists for standard genome sequencing and annotation.</title>
        <authorList>
            <consortium name="The Broad Institute Genomics Platform"/>
            <consortium name="The Broad Institute Genome Sequencing Center for Infectious Disease"/>
            <person name="Wu L."/>
            <person name="Ma J."/>
        </authorList>
    </citation>
    <scope>NUCLEOTIDE SEQUENCE [LARGE SCALE GENOMIC DNA]</scope>
    <source>
        <strain evidence="4">CGMCC 1.12479</strain>
    </source>
</reference>
<keyword evidence="1" id="KW-1133">Transmembrane helix</keyword>
<keyword evidence="4" id="KW-1185">Reference proteome</keyword>
<dbReference type="PRINTS" id="PR00412">
    <property type="entry name" value="EPOXHYDRLASE"/>
</dbReference>
<accession>A0ABQ1MNZ2</accession>
<organism evidence="3 4">
    <name type="scientific">Belliella aquatica</name>
    <dbReference type="NCBI Taxonomy" id="1323734"/>
    <lineage>
        <taxon>Bacteria</taxon>
        <taxon>Pseudomonadati</taxon>
        <taxon>Bacteroidota</taxon>
        <taxon>Cytophagia</taxon>
        <taxon>Cytophagales</taxon>
        <taxon>Cyclobacteriaceae</taxon>
        <taxon>Belliella</taxon>
    </lineage>
</organism>
<dbReference type="Pfam" id="PF00561">
    <property type="entry name" value="Abhydrolase_1"/>
    <property type="match status" value="1"/>
</dbReference>
<dbReference type="InterPro" id="IPR050266">
    <property type="entry name" value="AB_hydrolase_sf"/>
</dbReference>
<dbReference type="RefSeq" id="WP_188443036.1">
    <property type="nucleotide sequence ID" value="NZ_BMFD01000007.1"/>
</dbReference>
<evidence type="ECO:0000259" key="2">
    <source>
        <dbReference type="Pfam" id="PF00561"/>
    </source>
</evidence>
<evidence type="ECO:0000256" key="1">
    <source>
        <dbReference type="SAM" id="Phobius"/>
    </source>
</evidence>
<sequence length="276" mass="32214">MTKKEILYYKTYEHPTSKEWVVFIHGAGGSSSIWYKQIREFKEDFNLLLIDLRGHGKSANSIKNLWNDKYTFPNVTKDIIEVLDHLNIPPAHIMGVSLGTILARQLAEMEPERVKSMIMAGAITRLNFTSRILVFLGNTFKSVLPYMWLYSLFAFIIMPRGHHAESRNLFIREAKRLCQKEFIRWFKLTKDINPLLKYFKEKDLSIPTLYIMGEEDVMFLASVRNIVKDQKKSFLKVIEACGHVVNVEQPEVFNKLSLDWLKNQNNSLQNSLEHTQ</sequence>
<keyword evidence="1" id="KW-0472">Membrane</keyword>
<dbReference type="PANTHER" id="PTHR43798">
    <property type="entry name" value="MONOACYLGLYCEROL LIPASE"/>
    <property type="match status" value="1"/>
</dbReference>
<comment type="caution">
    <text evidence="3">The sequence shown here is derived from an EMBL/GenBank/DDBJ whole genome shotgun (WGS) entry which is preliminary data.</text>
</comment>
<evidence type="ECO:0000313" key="3">
    <source>
        <dbReference type="EMBL" id="GGC44040.1"/>
    </source>
</evidence>
<dbReference type="SUPFAM" id="SSF53474">
    <property type="entry name" value="alpha/beta-Hydrolases"/>
    <property type="match status" value="1"/>
</dbReference>
<name>A0ABQ1MNZ2_9BACT</name>
<dbReference type="EMBL" id="BMFD01000007">
    <property type="protein sequence ID" value="GGC44040.1"/>
    <property type="molecule type" value="Genomic_DNA"/>
</dbReference>
<proteinExistence type="predicted"/>
<dbReference type="Proteomes" id="UP000635885">
    <property type="component" value="Unassembled WGS sequence"/>
</dbReference>
<keyword evidence="1" id="KW-0812">Transmembrane</keyword>
<dbReference type="InterPro" id="IPR000639">
    <property type="entry name" value="Epox_hydrolase-like"/>
</dbReference>
<gene>
    <name evidence="3" type="ORF">GCM10010993_23190</name>
</gene>
<dbReference type="InterPro" id="IPR029058">
    <property type="entry name" value="AB_hydrolase_fold"/>
</dbReference>
<dbReference type="Gene3D" id="3.40.50.1820">
    <property type="entry name" value="alpha/beta hydrolase"/>
    <property type="match status" value="1"/>
</dbReference>
<dbReference type="PANTHER" id="PTHR43798:SF33">
    <property type="entry name" value="HYDROLASE, PUTATIVE (AFU_ORTHOLOGUE AFUA_2G14860)-RELATED"/>
    <property type="match status" value="1"/>
</dbReference>
<evidence type="ECO:0000313" key="4">
    <source>
        <dbReference type="Proteomes" id="UP000635885"/>
    </source>
</evidence>
<feature type="transmembrane region" description="Helical" evidence="1">
    <location>
        <begin position="143"/>
        <end position="162"/>
    </location>
</feature>
<feature type="domain" description="AB hydrolase-1" evidence="2">
    <location>
        <begin position="20"/>
        <end position="137"/>
    </location>
</feature>
<protein>
    <submittedName>
        <fullName evidence="3">2-succinyl-6-hydroxy-2, 4-cyclohexadiene-1-carboxylate synthase</fullName>
    </submittedName>
</protein>
<dbReference type="PRINTS" id="PR00111">
    <property type="entry name" value="ABHYDROLASE"/>
</dbReference>
<dbReference type="InterPro" id="IPR000073">
    <property type="entry name" value="AB_hydrolase_1"/>
</dbReference>